<protein>
    <submittedName>
        <fullName evidence="2">Uncharacterized protein</fullName>
    </submittedName>
</protein>
<comment type="caution">
    <text evidence="2">The sequence shown here is derived from an EMBL/GenBank/DDBJ whole genome shotgun (WGS) entry which is preliminary data.</text>
</comment>
<gene>
    <name evidence="2" type="ORF">GALL_462460</name>
</gene>
<sequence>MTTATVIPPRRGLYAFPILGWIAHDVAHGPEDTVWYALTIFLTLVVLAVMQWGIVALAMTALALVPVMLGILILITRG</sequence>
<accession>A0A1J5Q3U4</accession>
<name>A0A1J5Q3U4_9ZZZZ</name>
<feature type="transmembrane region" description="Helical" evidence="1">
    <location>
        <begin position="33"/>
        <end position="50"/>
    </location>
</feature>
<reference evidence="2" key="1">
    <citation type="submission" date="2016-10" db="EMBL/GenBank/DDBJ databases">
        <title>Sequence of Gallionella enrichment culture.</title>
        <authorList>
            <person name="Poehlein A."/>
            <person name="Muehling M."/>
            <person name="Daniel R."/>
        </authorList>
    </citation>
    <scope>NUCLEOTIDE SEQUENCE</scope>
</reference>
<keyword evidence="1" id="KW-1133">Transmembrane helix</keyword>
<organism evidence="2">
    <name type="scientific">mine drainage metagenome</name>
    <dbReference type="NCBI Taxonomy" id="410659"/>
    <lineage>
        <taxon>unclassified sequences</taxon>
        <taxon>metagenomes</taxon>
        <taxon>ecological metagenomes</taxon>
    </lineage>
</organism>
<dbReference type="EMBL" id="MLJW01003404">
    <property type="protein sequence ID" value="OIQ72131.1"/>
    <property type="molecule type" value="Genomic_DNA"/>
</dbReference>
<feature type="transmembrane region" description="Helical" evidence="1">
    <location>
        <begin position="57"/>
        <end position="75"/>
    </location>
</feature>
<evidence type="ECO:0000256" key="1">
    <source>
        <dbReference type="SAM" id="Phobius"/>
    </source>
</evidence>
<keyword evidence="1" id="KW-0472">Membrane</keyword>
<dbReference type="AlphaFoldDB" id="A0A1J5Q3U4"/>
<proteinExistence type="predicted"/>
<evidence type="ECO:0000313" key="2">
    <source>
        <dbReference type="EMBL" id="OIQ72131.1"/>
    </source>
</evidence>
<keyword evidence="1" id="KW-0812">Transmembrane</keyword>